<evidence type="ECO:0000256" key="1">
    <source>
        <dbReference type="SAM" id="MobiDB-lite"/>
    </source>
</evidence>
<organism evidence="2 3">
    <name type="scientific">Pleurodeles waltl</name>
    <name type="common">Iberian ribbed newt</name>
    <dbReference type="NCBI Taxonomy" id="8319"/>
    <lineage>
        <taxon>Eukaryota</taxon>
        <taxon>Metazoa</taxon>
        <taxon>Chordata</taxon>
        <taxon>Craniata</taxon>
        <taxon>Vertebrata</taxon>
        <taxon>Euteleostomi</taxon>
        <taxon>Amphibia</taxon>
        <taxon>Batrachia</taxon>
        <taxon>Caudata</taxon>
        <taxon>Salamandroidea</taxon>
        <taxon>Salamandridae</taxon>
        <taxon>Pleurodelinae</taxon>
        <taxon>Pleurodeles</taxon>
    </lineage>
</organism>
<feature type="region of interest" description="Disordered" evidence="1">
    <location>
        <begin position="44"/>
        <end position="108"/>
    </location>
</feature>
<evidence type="ECO:0000313" key="2">
    <source>
        <dbReference type="EMBL" id="KAJ1164895.1"/>
    </source>
</evidence>
<protein>
    <submittedName>
        <fullName evidence="2">Uncharacterized protein</fullName>
    </submittedName>
</protein>
<gene>
    <name evidence="2" type="ORF">NDU88_005327</name>
</gene>
<dbReference type="EMBL" id="JANPWB010000008">
    <property type="protein sequence ID" value="KAJ1164895.1"/>
    <property type="molecule type" value="Genomic_DNA"/>
</dbReference>
<feature type="region of interest" description="Disordered" evidence="1">
    <location>
        <begin position="129"/>
        <end position="173"/>
    </location>
</feature>
<accession>A0AAV7SLI8</accession>
<feature type="compositionally biased region" description="Basic and acidic residues" evidence="1">
    <location>
        <begin position="79"/>
        <end position="89"/>
    </location>
</feature>
<reference evidence="2" key="1">
    <citation type="journal article" date="2022" name="bioRxiv">
        <title>Sequencing and chromosome-scale assembly of the giantPleurodeles waltlgenome.</title>
        <authorList>
            <person name="Brown T."/>
            <person name="Elewa A."/>
            <person name="Iarovenko S."/>
            <person name="Subramanian E."/>
            <person name="Araus A.J."/>
            <person name="Petzold A."/>
            <person name="Susuki M."/>
            <person name="Suzuki K.-i.T."/>
            <person name="Hayashi T."/>
            <person name="Toyoda A."/>
            <person name="Oliveira C."/>
            <person name="Osipova E."/>
            <person name="Leigh N.D."/>
            <person name="Simon A."/>
            <person name="Yun M.H."/>
        </authorList>
    </citation>
    <scope>NUCLEOTIDE SEQUENCE</scope>
    <source>
        <strain evidence="2">20211129_DDA</strain>
        <tissue evidence="2">Liver</tissue>
    </source>
</reference>
<feature type="compositionally biased region" description="Basic and acidic residues" evidence="1">
    <location>
        <begin position="44"/>
        <end position="61"/>
    </location>
</feature>
<name>A0AAV7SLI8_PLEWA</name>
<comment type="caution">
    <text evidence="2">The sequence shown here is derived from an EMBL/GenBank/DDBJ whole genome shotgun (WGS) entry which is preliminary data.</text>
</comment>
<evidence type="ECO:0000313" key="3">
    <source>
        <dbReference type="Proteomes" id="UP001066276"/>
    </source>
</evidence>
<keyword evidence="3" id="KW-1185">Reference proteome</keyword>
<dbReference type="AlphaFoldDB" id="A0AAV7SLI8"/>
<sequence length="173" mass="19637">MSHTYFRQFFVSYQHKDVSHGHASFLCYSQWIRHLAQFLQKMETPKKNHDQTAVSREEETNLHAFPSQEKHAQKHPATKHAERRAEKNPRGPPRPALQSHTTGIPSRRLVAPATAEGVTSVRLVELANNHAPNTRKPLRHPNECCGSYAGRRQQDKRAHAHGGGGAHRQVRAQ</sequence>
<proteinExistence type="predicted"/>
<dbReference type="Proteomes" id="UP001066276">
    <property type="component" value="Chromosome 4_2"/>
</dbReference>